<name>A0AAN7QEE1_TRANT</name>
<dbReference type="PANTHER" id="PTHR37720:SF2">
    <property type="entry name" value="OS10G0481400 PROTEIN"/>
    <property type="match status" value="1"/>
</dbReference>
<dbReference type="PANTHER" id="PTHR37720">
    <property type="entry name" value="OS10G0481400 PROTEIN"/>
    <property type="match status" value="1"/>
</dbReference>
<dbReference type="Proteomes" id="UP001346149">
    <property type="component" value="Unassembled WGS sequence"/>
</dbReference>
<organism evidence="1 2">
    <name type="scientific">Trapa natans</name>
    <name type="common">Water chestnut</name>
    <dbReference type="NCBI Taxonomy" id="22666"/>
    <lineage>
        <taxon>Eukaryota</taxon>
        <taxon>Viridiplantae</taxon>
        <taxon>Streptophyta</taxon>
        <taxon>Embryophyta</taxon>
        <taxon>Tracheophyta</taxon>
        <taxon>Spermatophyta</taxon>
        <taxon>Magnoliopsida</taxon>
        <taxon>eudicotyledons</taxon>
        <taxon>Gunneridae</taxon>
        <taxon>Pentapetalae</taxon>
        <taxon>rosids</taxon>
        <taxon>malvids</taxon>
        <taxon>Myrtales</taxon>
        <taxon>Lythraceae</taxon>
        <taxon>Trapa</taxon>
    </lineage>
</organism>
<dbReference type="AlphaFoldDB" id="A0AAN7QEE1"/>
<sequence length="223" mass="24390">MEGGSFGPVAMASRLAQYLHPFTREQLASSSTVKRQGIWKEAIESVAMISVIAQERLLGAALGSILTGIIVFEERKRIYRSVSDDQPHCATASLMKEPIFGKMTRAEIAHLWNRTVDKTLGPVIESLSSRGCSVKKEESLKGEHLKYLAEIERGKIPTARNTARARPTAMPAILPCWTALDRDSESLLDRASTAPTWAAIGSGEQLEVESPCGPFEVIFCVFG</sequence>
<evidence type="ECO:0000313" key="1">
    <source>
        <dbReference type="EMBL" id="KAK4765211.1"/>
    </source>
</evidence>
<proteinExistence type="predicted"/>
<reference evidence="1 2" key="1">
    <citation type="journal article" date="2023" name="Hortic Res">
        <title>Pangenome of water caltrop reveals structural variations and asymmetric subgenome divergence after allopolyploidization.</title>
        <authorList>
            <person name="Zhang X."/>
            <person name="Chen Y."/>
            <person name="Wang L."/>
            <person name="Yuan Y."/>
            <person name="Fang M."/>
            <person name="Shi L."/>
            <person name="Lu R."/>
            <person name="Comes H.P."/>
            <person name="Ma Y."/>
            <person name="Chen Y."/>
            <person name="Huang G."/>
            <person name="Zhou Y."/>
            <person name="Zheng Z."/>
            <person name="Qiu Y."/>
        </authorList>
    </citation>
    <scope>NUCLEOTIDE SEQUENCE [LARGE SCALE GENOMIC DNA]</scope>
    <source>
        <strain evidence="1">F231</strain>
    </source>
</reference>
<evidence type="ECO:0000313" key="2">
    <source>
        <dbReference type="Proteomes" id="UP001346149"/>
    </source>
</evidence>
<gene>
    <name evidence="1" type="ORF">SAY86_026301</name>
</gene>
<comment type="caution">
    <text evidence="1">The sequence shown here is derived from an EMBL/GenBank/DDBJ whole genome shotgun (WGS) entry which is preliminary data.</text>
</comment>
<accession>A0AAN7QEE1</accession>
<protein>
    <submittedName>
        <fullName evidence="1">Uncharacterized protein</fullName>
    </submittedName>
</protein>
<dbReference type="EMBL" id="JAXQNO010000023">
    <property type="protein sequence ID" value="KAK4765211.1"/>
    <property type="molecule type" value="Genomic_DNA"/>
</dbReference>
<keyword evidence="2" id="KW-1185">Reference proteome</keyword>